<feature type="active site" description="Proton donor; for dehydratase activity" evidence="4">
    <location>
        <position position="1213"/>
    </location>
</feature>
<dbReference type="InterPro" id="IPR009081">
    <property type="entry name" value="PP-bd_ACP"/>
</dbReference>
<dbReference type="InterPro" id="IPR020802">
    <property type="entry name" value="TesA-like"/>
</dbReference>
<name>A0ABP3D5U0_9PSEU</name>
<evidence type="ECO:0000259" key="6">
    <source>
        <dbReference type="PROSITE" id="PS50075"/>
    </source>
</evidence>
<dbReference type="PROSITE" id="PS52019">
    <property type="entry name" value="PKS_MFAS_DH"/>
    <property type="match status" value="1"/>
</dbReference>
<dbReference type="Gene3D" id="3.40.50.1820">
    <property type="entry name" value="alpha/beta hydrolase"/>
    <property type="match status" value="1"/>
</dbReference>
<dbReference type="InterPro" id="IPR020841">
    <property type="entry name" value="PKS_Beta-ketoAc_synthase_dom"/>
</dbReference>
<dbReference type="Pfam" id="PF00550">
    <property type="entry name" value="PP-binding"/>
    <property type="match status" value="2"/>
</dbReference>
<dbReference type="Pfam" id="PF21089">
    <property type="entry name" value="PKS_DH_N"/>
    <property type="match status" value="1"/>
</dbReference>
<dbReference type="SMART" id="SM00824">
    <property type="entry name" value="PKS_TE"/>
    <property type="match status" value="1"/>
</dbReference>
<feature type="domain" description="Ketosynthase family 3 (KS3)" evidence="7">
    <location>
        <begin position="184"/>
        <end position="597"/>
    </location>
</feature>
<dbReference type="SMART" id="SM01294">
    <property type="entry name" value="PKS_PP_betabranch"/>
    <property type="match status" value="1"/>
</dbReference>
<dbReference type="InterPro" id="IPR036736">
    <property type="entry name" value="ACP-like_sf"/>
</dbReference>
<dbReference type="Pfam" id="PF02801">
    <property type="entry name" value="Ketoacyl-synt_C"/>
    <property type="match status" value="1"/>
</dbReference>
<dbReference type="InterPro" id="IPR016035">
    <property type="entry name" value="Acyl_Trfase/lysoPLipase"/>
</dbReference>
<evidence type="ECO:0000256" key="2">
    <source>
        <dbReference type="ARBA" id="ARBA00022553"/>
    </source>
</evidence>
<proteinExistence type="predicted"/>
<dbReference type="PROSITE" id="PS00012">
    <property type="entry name" value="PHOSPHOPANTETHEINE"/>
    <property type="match status" value="1"/>
</dbReference>
<dbReference type="Pfam" id="PF14765">
    <property type="entry name" value="PS-DH"/>
    <property type="match status" value="1"/>
</dbReference>
<evidence type="ECO:0000259" key="8">
    <source>
        <dbReference type="PROSITE" id="PS52019"/>
    </source>
</evidence>
<dbReference type="InterPro" id="IPR014031">
    <property type="entry name" value="Ketoacyl_synth_C"/>
</dbReference>
<dbReference type="SUPFAM" id="SSF52151">
    <property type="entry name" value="FabD/lysophospholipase-like"/>
    <property type="match status" value="1"/>
</dbReference>
<feature type="region of interest" description="C-terminal hotdog fold" evidence="4">
    <location>
        <begin position="1156"/>
        <end position="1285"/>
    </location>
</feature>
<feature type="active site" description="Proton acceptor; for dehydratase activity" evidence="4">
    <location>
        <position position="1069"/>
    </location>
</feature>
<dbReference type="InterPro" id="IPR049900">
    <property type="entry name" value="PKS_mFAS_DH"/>
</dbReference>
<feature type="region of interest" description="N-terminal hotdog fold" evidence="4">
    <location>
        <begin position="1038"/>
        <end position="1150"/>
    </location>
</feature>
<dbReference type="InterPro" id="IPR049552">
    <property type="entry name" value="PKS_DH_N"/>
</dbReference>
<dbReference type="InterPro" id="IPR049551">
    <property type="entry name" value="PKS_DH_C"/>
</dbReference>
<evidence type="ECO:0000313" key="10">
    <source>
        <dbReference type="Proteomes" id="UP001500416"/>
    </source>
</evidence>
<dbReference type="Pfam" id="PF08659">
    <property type="entry name" value="KR"/>
    <property type="match status" value="1"/>
</dbReference>
<dbReference type="SUPFAM" id="SSF51735">
    <property type="entry name" value="NAD(P)-binding Rossmann-fold domains"/>
    <property type="match status" value="2"/>
</dbReference>
<dbReference type="SMART" id="SM00822">
    <property type="entry name" value="PKS_KR"/>
    <property type="match status" value="1"/>
</dbReference>
<dbReference type="PROSITE" id="PS00606">
    <property type="entry name" value="KS3_1"/>
    <property type="match status" value="1"/>
</dbReference>
<dbReference type="CDD" id="cd08955">
    <property type="entry name" value="KR_2_FAS_SDR_x"/>
    <property type="match status" value="1"/>
</dbReference>
<dbReference type="Gene3D" id="3.10.129.110">
    <property type="entry name" value="Polyketide synthase dehydratase"/>
    <property type="match status" value="1"/>
</dbReference>
<dbReference type="PROSITE" id="PS50075">
    <property type="entry name" value="CARRIER"/>
    <property type="match status" value="2"/>
</dbReference>
<dbReference type="InterPro" id="IPR001031">
    <property type="entry name" value="Thioesterase"/>
</dbReference>
<evidence type="ECO:0000256" key="5">
    <source>
        <dbReference type="SAM" id="MobiDB-lite"/>
    </source>
</evidence>
<feature type="compositionally biased region" description="Gly residues" evidence="5">
    <location>
        <begin position="1774"/>
        <end position="1793"/>
    </location>
</feature>
<reference evidence="10" key="1">
    <citation type="journal article" date="2019" name="Int. J. Syst. Evol. Microbiol.">
        <title>The Global Catalogue of Microorganisms (GCM) 10K type strain sequencing project: providing services to taxonomists for standard genome sequencing and annotation.</title>
        <authorList>
            <consortium name="The Broad Institute Genomics Platform"/>
            <consortium name="The Broad Institute Genome Sequencing Center for Infectious Disease"/>
            <person name="Wu L."/>
            <person name="Ma J."/>
        </authorList>
    </citation>
    <scope>NUCLEOTIDE SEQUENCE [LARGE SCALE GENOMIC DNA]</scope>
    <source>
        <strain evidence="10">JCM 3380</strain>
    </source>
</reference>
<accession>A0ABP3D5U0</accession>
<dbReference type="Proteomes" id="UP001500416">
    <property type="component" value="Unassembled WGS sequence"/>
</dbReference>
<evidence type="ECO:0000256" key="1">
    <source>
        <dbReference type="ARBA" id="ARBA00022450"/>
    </source>
</evidence>
<dbReference type="InterPro" id="IPR016036">
    <property type="entry name" value="Malonyl_transacylase_ACP-bd"/>
</dbReference>
<feature type="region of interest" description="Disordered" evidence="5">
    <location>
        <begin position="76"/>
        <end position="160"/>
    </location>
</feature>
<dbReference type="Gene3D" id="3.40.47.10">
    <property type="match status" value="1"/>
</dbReference>
<dbReference type="InterPro" id="IPR001227">
    <property type="entry name" value="Ac_transferase_dom_sf"/>
</dbReference>
<dbReference type="InterPro" id="IPR020806">
    <property type="entry name" value="PKS_PP-bd"/>
</dbReference>
<sequence length="2131" mass="220298">MSASAETELRDWLVRAVAETTDVPAEEVEVDRPLAELGLSSRDAVVLAGALGDHLRRPVPPTVLWQHPTITQLAHHLTTPPAPPAGDSTLAAAGSGTVPAATSGGPASGSGTATTAASGGPAPVAAGGSPAPCSGSAASGGPAPAATVGGAASARSGGGVAVGSSGGNVGGAWDHGDGGRRPALEGVAVVGVGCRLPGGVSGAEGLWRFLCAGGDGVGPVPAGRWVGLPSGVPPWGGFLDDIKGFDAEFFGIAPSEAAAVDPQQRLVLEVSWEALHHAGIAPSSLRGSRTGVFVGISTGEYGAAQAVDPRRVEPWTATGGALSIAANRVSYLLDLRGPSTAVDTACSSSLVAVHQAVRSLRSGETDAAIVAGVNVLLGSAVTAAFARAGLLSANGRCKPFSASADGIARAEGCAAVVLKRLSDARRDGDRVLAVIRASGVNSDGRSNGLMAPNPAAQEALLREVYAEAGVDPASVSYVEAHGTGTLLGDPIEAGALDAVLGVGRPADRPLLVGSAKSNFGHTEAAAGVVGLVKAVLAVHHRALPPTLHFDGPNPHIDFTRLAVVTGVREWPRHGGRITAGVSSFGFGGTNAHVVLEEGPGRGAPGSVGGPGVLVVSGATEERVRSHAARLADWLAGGDEGRSGRGEPDLRAVAATLARRRGDEPFAAAVSTGGGATSGLTRVVDGLREVASGRREVERVARGDGRVVWVFSGFGSGWPGMARTLLAREPVFAAAVDEVDRLVAPWSVRGLINNPTKGLGDGQIVLFGVQIALARLWQACGVRPAAVVGQSAGEVAAAVVSGALTLADAARVVTTRARLLDSVDVDGGGGMAAVELSPEEVDDPELCVAVHAAPRRCTVAGPEHRLKALVARVEAAGGSARILPLRTSGHSPAVEPVLEQLREGLRGIAGEQPGVPVYGTVMDDPRQLPPFTPDYWAEHMRRPVRFAQAVAAAVEDGFTTFLEVSPHPVALPAIAETAPHATLVGTLRRDTDDLRTFHANLTTLHLHGAVPATGVTDVPTAPWHHREHWTTPPTTSAGHPLLGVHVELPSGVHAWQSDVGLDAHPWLADHRVHDVPVLPGAAYVELALAAADVLGAPHEVRDVTFDRLLPLAARVPITTTLTGRTVEVHAKSDGRWVRHATATLAPAGDPTPAGKVHSGQTIDLYAAMDAAGMNYGPAFRTVLEARADEGVATCRMRRPDGPDRDFHLPPTLLDGCLHALAAAATVTGPKLPTGIGAVRLHGDPRRAHTAEATTATGDVRLFAENGDLLLEVLGVRAKQLTGLTVEHRWERADAPAGHSPGTWLLDGDADDIADALTRAGHRVTRDPRAAVDGVVFVPRNVEDDLHRLAATSGPRVWVVTRNAAAVLDGEAGVPDEAALRGAVRVMAFERPAVRASIVDVDDPGALARELAADLPDDEVAWRDGVRYVARLRPVDLPEDFTVAPGAYVITGGLGALGLVTARWLADRGATRVVLCGRTARAVPGLAAEVVVVTGDIAEPGTARRAVEAAVRDGVPLRGVVHAAGVLVDEPLDRLTRDGVAAVLRPKIGGALALAEATRGHRFDWCVMFSSAAGLVGSPGQAAYATANAWLDAFAARLRADGVPAATVQYGAWSGVGRAKDVVNPLLRPLSPAEGVRALEAVLGSGRRATGVVRFDRGAVVELFPELGRRPFFSGFLAVAEGPAEDRLAAVVARVLGCDEVDPAVPLTSLGLDSLMAMRLRNAVEHDLGVTLPIPLLLKGASLDDLVAGAASGPRHHSPTGDRQNGGTGGDRRRGGAGGGLRSGGAGGGLRSGGVVGPRDPVERWLGGLCARVGVVGGVHDVIPEGVRDELLALMRERVPVDDGVFLVPTVEGVAERVREAFEVAGGTVRVLREGVGAPVHLFHPAGGPTSVYQPLVELLGDRTCYGYERLDDVADIPGKARRYVELVKSVQADGPYVLGGWSFGGCLAHEVACQLLDAGDVVEVVVMIDTVRPLPAPEVSPEELVRHRFERFVGHIRDTYGADVELPWAELAGLDDVGQVDAVLAAMVAAEVGISAGALRHQKTSYLDARAAERYSPRHFPGRVVFYRACERETLTTVLDPRYLRRQEDDDLGWADACGELEVVPVPGDHLSMVDLPHVTVLAEHLAKVLGP</sequence>
<feature type="region of interest" description="Disordered" evidence="5">
    <location>
        <begin position="1747"/>
        <end position="1793"/>
    </location>
</feature>
<dbReference type="InterPro" id="IPR014043">
    <property type="entry name" value="Acyl_transferase_dom"/>
</dbReference>
<dbReference type="RefSeq" id="WP_343933393.1">
    <property type="nucleotide sequence ID" value="NZ_BAAABU010000003.1"/>
</dbReference>
<dbReference type="InterPro" id="IPR018201">
    <property type="entry name" value="Ketoacyl_synth_AS"/>
</dbReference>
<evidence type="ECO:0000259" key="7">
    <source>
        <dbReference type="PROSITE" id="PS52004"/>
    </source>
</evidence>
<dbReference type="Pfam" id="PF16197">
    <property type="entry name" value="KAsynt_C_assoc"/>
    <property type="match status" value="1"/>
</dbReference>
<dbReference type="PROSITE" id="PS52004">
    <property type="entry name" value="KS3_2"/>
    <property type="match status" value="1"/>
</dbReference>
<dbReference type="Pfam" id="PF00975">
    <property type="entry name" value="Thioesterase"/>
    <property type="match status" value="1"/>
</dbReference>
<dbReference type="Pfam" id="PF00109">
    <property type="entry name" value="ketoacyl-synt"/>
    <property type="match status" value="1"/>
</dbReference>
<dbReference type="Gene3D" id="1.10.1200.10">
    <property type="entry name" value="ACP-like"/>
    <property type="match status" value="2"/>
</dbReference>
<keyword evidence="1" id="KW-0596">Phosphopantetheine</keyword>
<comment type="caution">
    <text evidence="9">The sequence shown here is derived from an EMBL/GenBank/DDBJ whole genome shotgun (WGS) entry which is preliminary data.</text>
</comment>
<feature type="compositionally biased region" description="Low complexity" evidence="5">
    <location>
        <begin position="99"/>
        <end position="155"/>
    </location>
</feature>
<dbReference type="Gene3D" id="3.40.366.10">
    <property type="entry name" value="Malonyl-Coenzyme A Acyl Carrier Protein, domain 2"/>
    <property type="match status" value="1"/>
</dbReference>
<evidence type="ECO:0000313" key="9">
    <source>
        <dbReference type="EMBL" id="GAA0221756.1"/>
    </source>
</evidence>
<dbReference type="InterPro" id="IPR016039">
    <property type="entry name" value="Thiolase-like"/>
</dbReference>
<feature type="domain" description="PKS/mFAS DH" evidence="8">
    <location>
        <begin position="1038"/>
        <end position="1285"/>
    </location>
</feature>
<dbReference type="SUPFAM" id="SSF53901">
    <property type="entry name" value="Thiolase-like"/>
    <property type="match status" value="1"/>
</dbReference>
<gene>
    <name evidence="9" type="ORF">GCM10010492_19830</name>
</gene>
<dbReference type="EMBL" id="BAAABU010000003">
    <property type="protein sequence ID" value="GAA0221756.1"/>
    <property type="molecule type" value="Genomic_DNA"/>
</dbReference>
<evidence type="ECO:0000256" key="4">
    <source>
        <dbReference type="PROSITE-ProRule" id="PRU01363"/>
    </source>
</evidence>
<dbReference type="InterPro" id="IPR014030">
    <property type="entry name" value="Ketoacyl_synth_N"/>
</dbReference>
<dbReference type="CDD" id="cd00833">
    <property type="entry name" value="PKS"/>
    <property type="match status" value="1"/>
</dbReference>
<dbReference type="InterPro" id="IPR036291">
    <property type="entry name" value="NAD(P)-bd_dom_sf"/>
</dbReference>
<dbReference type="SMART" id="SM00825">
    <property type="entry name" value="PKS_KS"/>
    <property type="match status" value="1"/>
</dbReference>
<dbReference type="Gene3D" id="3.30.70.250">
    <property type="entry name" value="Malonyl-CoA ACP transacylase, ACP-binding"/>
    <property type="match status" value="1"/>
</dbReference>
<organism evidence="9 10">
    <name type="scientific">Saccharothrix mutabilis subsp. mutabilis</name>
    <dbReference type="NCBI Taxonomy" id="66855"/>
    <lineage>
        <taxon>Bacteria</taxon>
        <taxon>Bacillati</taxon>
        <taxon>Actinomycetota</taxon>
        <taxon>Actinomycetes</taxon>
        <taxon>Pseudonocardiales</taxon>
        <taxon>Pseudonocardiaceae</taxon>
        <taxon>Saccharothrix</taxon>
    </lineage>
</organism>
<dbReference type="InterPro" id="IPR057326">
    <property type="entry name" value="KR_dom"/>
</dbReference>
<keyword evidence="2" id="KW-0597">Phosphoprotein</keyword>
<dbReference type="SUPFAM" id="SSF55048">
    <property type="entry name" value="Probable ACP-binding domain of malonyl-CoA ACP transacylase"/>
    <property type="match status" value="1"/>
</dbReference>
<dbReference type="InterPro" id="IPR029058">
    <property type="entry name" value="AB_hydrolase_fold"/>
</dbReference>
<dbReference type="InterPro" id="IPR032821">
    <property type="entry name" value="PKS_assoc"/>
</dbReference>
<dbReference type="InterPro" id="IPR042104">
    <property type="entry name" value="PKS_dehydratase_sf"/>
</dbReference>
<dbReference type="PANTHER" id="PTHR43775">
    <property type="entry name" value="FATTY ACID SYNTHASE"/>
    <property type="match status" value="1"/>
</dbReference>
<feature type="domain" description="Carrier" evidence="6">
    <location>
        <begin position="4"/>
        <end position="81"/>
    </location>
</feature>
<dbReference type="PANTHER" id="PTHR43775:SF37">
    <property type="entry name" value="SI:DKEY-61P9.11"/>
    <property type="match status" value="1"/>
</dbReference>
<dbReference type="InterPro" id="IPR050091">
    <property type="entry name" value="PKS_NRPS_Biosynth_Enz"/>
</dbReference>
<dbReference type="SMART" id="SM00826">
    <property type="entry name" value="PKS_DH"/>
    <property type="match status" value="1"/>
</dbReference>
<dbReference type="Pfam" id="PF00698">
    <property type="entry name" value="Acyl_transf_1"/>
    <property type="match status" value="1"/>
</dbReference>
<dbReference type="SMART" id="SM00827">
    <property type="entry name" value="PKS_AT"/>
    <property type="match status" value="1"/>
</dbReference>
<dbReference type="Gene3D" id="3.40.50.720">
    <property type="entry name" value="NAD(P)-binding Rossmann-like Domain"/>
    <property type="match status" value="1"/>
</dbReference>
<dbReference type="InterPro" id="IPR020807">
    <property type="entry name" value="PKS_DH"/>
</dbReference>
<dbReference type="InterPro" id="IPR006162">
    <property type="entry name" value="Ppantetheine_attach_site"/>
</dbReference>
<feature type="domain" description="Carrier" evidence="6">
    <location>
        <begin position="1677"/>
        <end position="1752"/>
    </location>
</feature>
<dbReference type="SUPFAM" id="SSF53474">
    <property type="entry name" value="alpha/beta-Hydrolases"/>
    <property type="match status" value="1"/>
</dbReference>
<keyword evidence="10" id="KW-1185">Reference proteome</keyword>
<dbReference type="InterPro" id="IPR013968">
    <property type="entry name" value="PKS_KR"/>
</dbReference>
<keyword evidence="3" id="KW-0808">Transferase</keyword>
<dbReference type="SMART" id="SM00823">
    <property type="entry name" value="PKS_PP"/>
    <property type="match status" value="2"/>
</dbReference>
<protein>
    <submittedName>
        <fullName evidence="9">Type I polyketide synthase</fullName>
    </submittedName>
</protein>
<dbReference type="SUPFAM" id="SSF47336">
    <property type="entry name" value="ACP-like"/>
    <property type="match status" value="2"/>
</dbReference>
<evidence type="ECO:0000256" key="3">
    <source>
        <dbReference type="ARBA" id="ARBA00022679"/>
    </source>
</evidence>